<dbReference type="Pfam" id="PF12833">
    <property type="entry name" value="HTH_18"/>
    <property type="match status" value="1"/>
</dbReference>
<dbReference type="GO" id="GO:0003700">
    <property type="term" value="F:DNA-binding transcription factor activity"/>
    <property type="evidence" value="ECO:0007669"/>
    <property type="project" value="InterPro"/>
</dbReference>
<proteinExistence type="predicted"/>
<dbReference type="InterPro" id="IPR009057">
    <property type="entry name" value="Homeodomain-like_sf"/>
</dbReference>
<evidence type="ECO:0000256" key="5">
    <source>
        <dbReference type="ARBA" id="ARBA00023159"/>
    </source>
</evidence>
<dbReference type="PIRSF" id="PIRSF000408">
    <property type="entry name" value="Alkyltransferas_AdaA"/>
    <property type="match status" value="1"/>
</dbReference>
<dbReference type="PROSITE" id="PS01124">
    <property type="entry name" value="HTH_ARAC_FAMILY_2"/>
    <property type="match status" value="1"/>
</dbReference>
<dbReference type="PANTHER" id="PTHR43280:SF28">
    <property type="entry name" value="HTH-TYPE TRANSCRIPTIONAL ACTIVATOR RHAS"/>
    <property type="match status" value="1"/>
</dbReference>
<feature type="domain" description="HTH araC/xylS-type" evidence="7">
    <location>
        <begin position="83"/>
        <end position="181"/>
    </location>
</feature>
<dbReference type="AlphaFoldDB" id="A0A0K8MIM9"/>
<sequence length="183" mass="20913">MYSLTKKRWQAIQDRDAEFNGSFIYGVGTDKRVCRPSCVHGPETNPDEIQIFKTNDEALFEGFIPCSECQPFGELSEKADLVFKVKEYLATHYKNRITLESLSDQFDVSSGILHRSFLAVADESPQNYLLRVRMFHAKKMLRESKDCVALIGLKIGIPNLSYFNTVFKQEAGLTAAQYRKQVK</sequence>
<dbReference type="GO" id="GO:0008270">
    <property type="term" value="F:zinc ion binding"/>
    <property type="evidence" value="ECO:0007669"/>
    <property type="project" value="InterPro"/>
</dbReference>
<gene>
    <name evidence="8" type="ORF">FFIC_284390</name>
</gene>
<keyword evidence="5" id="KW-0010">Activator</keyword>
<evidence type="ECO:0000313" key="9">
    <source>
        <dbReference type="Proteomes" id="UP000253891"/>
    </source>
</evidence>
<dbReference type="Proteomes" id="UP000253891">
    <property type="component" value="Unassembled WGS sequence"/>
</dbReference>
<dbReference type="PANTHER" id="PTHR43280">
    <property type="entry name" value="ARAC-FAMILY TRANSCRIPTIONAL REGULATOR"/>
    <property type="match status" value="1"/>
</dbReference>
<dbReference type="Gene3D" id="1.10.10.60">
    <property type="entry name" value="Homeodomain-like"/>
    <property type="match status" value="2"/>
</dbReference>
<dbReference type="EMBL" id="DF968005">
    <property type="protein sequence ID" value="GAP00422.1"/>
    <property type="molecule type" value="Genomic_DNA"/>
</dbReference>
<keyword evidence="9" id="KW-1185">Reference proteome</keyword>
<dbReference type="InterPro" id="IPR016220">
    <property type="entry name" value="Me-P-triester_DNA_alkyl-Trfase"/>
</dbReference>
<evidence type="ECO:0000259" key="7">
    <source>
        <dbReference type="PROSITE" id="PS01124"/>
    </source>
</evidence>
<evidence type="ECO:0000256" key="1">
    <source>
        <dbReference type="ARBA" id="ARBA00001947"/>
    </source>
</evidence>
<name>A0A0K8MIM9_9LACO</name>
<dbReference type="SUPFAM" id="SSF46689">
    <property type="entry name" value="Homeodomain-like"/>
    <property type="match status" value="2"/>
</dbReference>
<dbReference type="InterPro" id="IPR018060">
    <property type="entry name" value="HTH_AraC"/>
</dbReference>
<accession>A0A0K8MIM9</accession>
<comment type="cofactor">
    <cofactor evidence="1">
        <name>Zn(2+)</name>
        <dbReference type="ChEBI" id="CHEBI:29105"/>
    </cofactor>
</comment>
<keyword evidence="3" id="KW-0805">Transcription regulation</keyword>
<keyword evidence="6" id="KW-0804">Transcription</keyword>
<dbReference type="GO" id="GO:0006281">
    <property type="term" value="P:DNA repair"/>
    <property type="evidence" value="ECO:0007669"/>
    <property type="project" value="InterPro"/>
</dbReference>
<dbReference type="Gene3D" id="3.40.10.10">
    <property type="entry name" value="DNA Methylphosphotriester Repair Domain"/>
    <property type="match status" value="1"/>
</dbReference>
<reference evidence="8 9" key="1">
    <citation type="journal article" date="2015" name="BMC Genomics">
        <title>Comparative genomics of Fructobacillus spp. and Leuconostoc spp. reveals niche-specific evolution of Fructobacillus spp.</title>
        <authorList>
            <person name="Endo A."/>
            <person name="Tanizawa Y."/>
            <person name="Tanaka N."/>
            <person name="Maeno S."/>
            <person name="Kumar H."/>
            <person name="Shiwa Y."/>
            <person name="Okada S."/>
            <person name="Yoshikawa H."/>
            <person name="Dicks L."/>
            <person name="Nakagawa J."/>
            <person name="Arita M."/>
        </authorList>
    </citation>
    <scope>NUCLEOTIDE SEQUENCE [LARGE SCALE GENOMIC DNA]</scope>
    <source>
        <strain evidence="8 9">JCM 12225</strain>
    </source>
</reference>
<dbReference type="OrthoDB" id="9802228at2"/>
<evidence type="ECO:0000256" key="4">
    <source>
        <dbReference type="ARBA" id="ARBA00023125"/>
    </source>
</evidence>
<dbReference type="GO" id="GO:0043565">
    <property type="term" value="F:sequence-specific DNA binding"/>
    <property type="evidence" value="ECO:0007669"/>
    <property type="project" value="InterPro"/>
</dbReference>
<protein>
    <submittedName>
        <fullName evidence="8">Ada regulatory protein</fullName>
    </submittedName>
</protein>
<dbReference type="GO" id="GO:0032259">
    <property type="term" value="P:methylation"/>
    <property type="evidence" value="ECO:0007669"/>
    <property type="project" value="UniProtKB-KW"/>
</dbReference>
<dbReference type="SUPFAM" id="SSF57884">
    <property type="entry name" value="Ada DNA repair protein, N-terminal domain (N-Ada 10)"/>
    <property type="match status" value="1"/>
</dbReference>
<dbReference type="GO" id="GO:0008168">
    <property type="term" value="F:methyltransferase activity"/>
    <property type="evidence" value="ECO:0007669"/>
    <property type="project" value="UniProtKB-KW"/>
</dbReference>
<dbReference type="RefSeq" id="WP_061993711.1">
    <property type="nucleotide sequence ID" value="NZ_DF968005.1"/>
</dbReference>
<keyword evidence="4" id="KW-0238">DNA-binding</keyword>
<keyword evidence="2" id="KW-0808">Transferase</keyword>
<organism evidence="8 9">
    <name type="scientific">Fructobacillus ficulneus</name>
    <dbReference type="NCBI Taxonomy" id="157463"/>
    <lineage>
        <taxon>Bacteria</taxon>
        <taxon>Bacillati</taxon>
        <taxon>Bacillota</taxon>
        <taxon>Bacilli</taxon>
        <taxon>Lactobacillales</taxon>
        <taxon>Lactobacillaceae</taxon>
        <taxon>Fructobacillus</taxon>
    </lineage>
</organism>
<evidence type="ECO:0000256" key="6">
    <source>
        <dbReference type="ARBA" id="ARBA00023163"/>
    </source>
</evidence>
<dbReference type="SMART" id="SM00342">
    <property type="entry name" value="HTH_ARAC"/>
    <property type="match status" value="1"/>
</dbReference>
<evidence type="ECO:0000256" key="2">
    <source>
        <dbReference type="ARBA" id="ARBA00022603"/>
    </source>
</evidence>
<keyword evidence="2" id="KW-0489">Methyltransferase</keyword>
<evidence type="ECO:0000313" key="8">
    <source>
        <dbReference type="EMBL" id="GAP00422.1"/>
    </source>
</evidence>
<dbReference type="STRING" id="157463.GCA_001047075_01306"/>
<dbReference type="InterPro" id="IPR035451">
    <property type="entry name" value="Ada-like_dom_sf"/>
</dbReference>
<dbReference type="Pfam" id="PF02805">
    <property type="entry name" value="Ada_Zn_binding"/>
    <property type="match status" value="1"/>
</dbReference>
<evidence type="ECO:0000256" key="3">
    <source>
        <dbReference type="ARBA" id="ARBA00023015"/>
    </source>
</evidence>
<dbReference type="InterPro" id="IPR004026">
    <property type="entry name" value="Ada_DNA_repair_Zn-bd"/>
</dbReference>